<evidence type="ECO:0000313" key="2">
    <source>
        <dbReference type="Proteomes" id="UP001434883"/>
    </source>
</evidence>
<accession>A0ABV0RSP7</accession>
<sequence>MARKTDTPASYHESWKAWSGTGTPRLHGEVTGLVSLMESRGASHWRVDRVRSEEAEVMESGCCQRNLTEYPNLNSWHEKAKAGRFFKRNLSCVQN</sequence>
<dbReference type="Proteomes" id="UP001434883">
    <property type="component" value="Unassembled WGS sequence"/>
</dbReference>
<comment type="caution">
    <text evidence="1">The sequence shown here is derived from an EMBL/GenBank/DDBJ whole genome shotgun (WGS) entry which is preliminary data.</text>
</comment>
<keyword evidence="2" id="KW-1185">Reference proteome</keyword>
<organism evidence="1 2">
    <name type="scientific">Xenoophorus captivus</name>
    <dbReference type="NCBI Taxonomy" id="1517983"/>
    <lineage>
        <taxon>Eukaryota</taxon>
        <taxon>Metazoa</taxon>
        <taxon>Chordata</taxon>
        <taxon>Craniata</taxon>
        <taxon>Vertebrata</taxon>
        <taxon>Euteleostomi</taxon>
        <taxon>Actinopterygii</taxon>
        <taxon>Neopterygii</taxon>
        <taxon>Teleostei</taxon>
        <taxon>Neoteleostei</taxon>
        <taxon>Acanthomorphata</taxon>
        <taxon>Ovalentaria</taxon>
        <taxon>Atherinomorphae</taxon>
        <taxon>Cyprinodontiformes</taxon>
        <taxon>Goodeidae</taxon>
        <taxon>Xenoophorus</taxon>
    </lineage>
</organism>
<protein>
    <submittedName>
        <fullName evidence="1">Uncharacterized protein</fullName>
    </submittedName>
</protein>
<name>A0ABV0RSP7_9TELE</name>
<dbReference type="EMBL" id="JAHRIN010053008">
    <property type="protein sequence ID" value="MEQ2210352.1"/>
    <property type="molecule type" value="Genomic_DNA"/>
</dbReference>
<evidence type="ECO:0000313" key="1">
    <source>
        <dbReference type="EMBL" id="MEQ2210352.1"/>
    </source>
</evidence>
<proteinExistence type="predicted"/>
<gene>
    <name evidence="1" type="ORF">XENOCAPTIV_012280</name>
</gene>
<reference evidence="1 2" key="1">
    <citation type="submission" date="2021-06" db="EMBL/GenBank/DDBJ databases">
        <authorList>
            <person name="Palmer J.M."/>
        </authorList>
    </citation>
    <scope>NUCLEOTIDE SEQUENCE [LARGE SCALE GENOMIC DNA]</scope>
    <source>
        <strain evidence="1 2">XC_2019</strain>
        <tissue evidence="1">Muscle</tissue>
    </source>
</reference>